<dbReference type="PANTHER" id="PTHR43425">
    <property type="entry name" value="OXYGEN-INSENSITIVE NADPH NITROREDUCTASE"/>
    <property type="match status" value="1"/>
</dbReference>
<keyword evidence="5" id="KW-0521">NADP</keyword>
<comment type="similarity">
    <text evidence="1 5">Belongs to the flavin oxidoreductase frp family.</text>
</comment>
<dbReference type="OrthoDB" id="9775805at2"/>
<dbReference type="Proteomes" id="UP000051166">
    <property type="component" value="Unassembled WGS sequence"/>
</dbReference>
<dbReference type="GeneID" id="98308365"/>
<organism evidence="7 8">
    <name type="scientific">Liquorilactobacillus satsumensis DSM 16230 = JCM 12392</name>
    <dbReference type="NCBI Taxonomy" id="1423801"/>
    <lineage>
        <taxon>Bacteria</taxon>
        <taxon>Bacillati</taxon>
        <taxon>Bacillota</taxon>
        <taxon>Bacilli</taxon>
        <taxon>Lactobacillales</taxon>
        <taxon>Lactobacillaceae</taxon>
        <taxon>Liquorilactobacillus</taxon>
    </lineage>
</organism>
<dbReference type="InterPro" id="IPR016446">
    <property type="entry name" value="Flavin_OxRdtase_Frp"/>
</dbReference>
<feature type="domain" description="Nitroreductase" evidence="6">
    <location>
        <begin position="12"/>
        <end position="164"/>
    </location>
</feature>
<comment type="caution">
    <text evidence="7">The sequence shown here is derived from an EMBL/GenBank/DDBJ whole genome shotgun (WGS) entry which is preliminary data.</text>
</comment>
<dbReference type="PATRIC" id="fig|1423801.4.peg.1021"/>
<evidence type="ECO:0000256" key="4">
    <source>
        <dbReference type="ARBA" id="ARBA00023002"/>
    </source>
</evidence>
<proteinExistence type="inferred from homology"/>
<evidence type="ECO:0000313" key="7">
    <source>
        <dbReference type="EMBL" id="KRL98047.1"/>
    </source>
</evidence>
<protein>
    <submittedName>
        <fullName evidence="7">Nitroreductase</fullName>
    </submittedName>
</protein>
<keyword evidence="3 5" id="KW-0288">FMN</keyword>
<sequence>MTQNFTIDTQLQHRTIREFAPVKVTPAQLETLLQVARHTSTSMFMQQFTILQITDNQKKAAIRKISTQDYVGGNGELLIFVVDLYRNQQIRKQMQADDGRLHQTDVFIQGVEDTVLAVQNVVNAAESMQLGAVILGSIVNDAQKMIELLGLPQMTFPLLGLQVGQPAQKPQLKPRLPLPFTLFENTYQTAFDIHALAPYDEVVQTYYDLRDTNRRIDSFTKQVASAKMDQRDTKRNQILEILHKQQLCLA</sequence>
<dbReference type="Pfam" id="PF00881">
    <property type="entry name" value="Nitroreductase"/>
    <property type="match status" value="1"/>
</dbReference>
<evidence type="ECO:0000256" key="3">
    <source>
        <dbReference type="ARBA" id="ARBA00022643"/>
    </source>
</evidence>
<dbReference type="CDD" id="cd02146">
    <property type="entry name" value="NfsA-like"/>
    <property type="match status" value="1"/>
</dbReference>
<gene>
    <name evidence="7" type="ORF">FD50_GL001006</name>
</gene>
<reference evidence="7 8" key="1">
    <citation type="journal article" date="2015" name="Genome Announc.">
        <title>Expanding the biotechnology potential of lactobacilli through comparative genomics of 213 strains and associated genera.</title>
        <authorList>
            <person name="Sun Z."/>
            <person name="Harris H.M."/>
            <person name="McCann A."/>
            <person name="Guo C."/>
            <person name="Argimon S."/>
            <person name="Zhang W."/>
            <person name="Yang X."/>
            <person name="Jeffery I.B."/>
            <person name="Cooney J.C."/>
            <person name="Kagawa T.F."/>
            <person name="Liu W."/>
            <person name="Song Y."/>
            <person name="Salvetti E."/>
            <person name="Wrobel A."/>
            <person name="Rasinkangas P."/>
            <person name="Parkhill J."/>
            <person name="Rea M.C."/>
            <person name="O'Sullivan O."/>
            <person name="Ritari J."/>
            <person name="Douillard F.P."/>
            <person name="Paul Ross R."/>
            <person name="Yang R."/>
            <person name="Briner A.E."/>
            <person name="Felis G.E."/>
            <person name="de Vos W.M."/>
            <person name="Barrangou R."/>
            <person name="Klaenhammer T.R."/>
            <person name="Caufield P.W."/>
            <person name="Cui Y."/>
            <person name="Zhang H."/>
            <person name="O'Toole P.W."/>
        </authorList>
    </citation>
    <scope>NUCLEOTIDE SEQUENCE [LARGE SCALE GENOMIC DNA]</scope>
    <source>
        <strain evidence="7 8">DSM 16230</strain>
    </source>
</reference>
<dbReference type="AlphaFoldDB" id="A0A0R1UXQ0"/>
<dbReference type="Gene3D" id="3.40.109.10">
    <property type="entry name" value="NADH Oxidase"/>
    <property type="match status" value="1"/>
</dbReference>
<dbReference type="SUPFAM" id="SSF55469">
    <property type="entry name" value="FMN-dependent nitroreductase-like"/>
    <property type="match status" value="1"/>
</dbReference>
<dbReference type="RefSeq" id="WP_056960972.1">
    <property type="nucleotide sequence ID" value="NZ_AZFQ01000044.1"/>
</dbReference>
<dbReference type="STRING" id="1423801.FD50_GL001006"/>
<dbReference type="InterPro" id="IPR000415">
    <property type="entry name" value="Nitroreductase-like"/>
</dbReference>
<evidence type="ECO:0000313" key="8">
    <source>
        <dbReference type="Proteomes" id="UP000051166"/>
    </source>
</evidence>
<evidence type="ECO:0000256" key="2">
    <source>
        <dbReference type="ARBA" id="ARBA00022630"/>
    </source>
</evidence>
<dbReference type="InterPro" id="IPR029479">
    <property type="entry name" value="Nitroreductase"/>
</dbReference>
<dbReference type="PANTHER" id="PTHR43425:SF2">
    <property type="entry name" value="OXYGEN-INSENSITIVE NADPH NITROREDUCTASE"/>
    <property type="match status" value="1"/>
</dbReference>
<evidence type="ECO:0000256" key="5">
    <source>
        <dbReference type="PIRNR" id="PIRNR005426"/>
    </source>
</evidence>
<keyword evidence="8" id="KW-1185">Reference proteome</keyword>
<keyword evidence="4 5" id="KW-0560">Oxidoreductase</keyword>
<dbReference type="GO" id="GO:0016491">
    <property type="term" value="F:oxidoreductase activity"/>
    <property type="evidence" value="ECO:0007669"/>
    <property type="project" value="UniProtKB-UniRule"/>
</dbReference>
<name>A0A0R1UXQ0_9LACO</name>
<dbReference type="EMBL" id="AZFQ01000044">
    <property type="protein sequence ID" value="KRL98047.1"/>
    <property type="molecule type" value="Genomic_DNA"/>
</dbReference>
<dbReference type="PIRSF" id="PIRSF005426">
    <property type="entry name" value="Frp"/>
    <property type="match status" value="1"/>
</dbReference>
<evidence type="ECO:0000259" key="6">
    <source>
        <dbReference type="Pfam" id="PF00881"/>
    </source>
</evidence>
<accession>A0A0R1UXQ0</accession>
<evidence type="ECO:0000256" key="1">
    <source>
        <dbReference type="ARBA" id="ARBA00008366"/>
    </source>
</evidence>
<keyword evidence="2 5" id="KW-0285">Flavoprotein</keyword>